<accession>A0A0J6ILS9</accession>
<sequence length="993" mass="112356">MVICLRPAGRILLGHRFRFSNRKCQALFSFRGFNARSISSGPSVNNPSSHPYTVRPPRSRAKHLRCPVPRSERTDIAKWIPFLDRFLPSHLREGSVDCLEDGVRSEAEQCQAILQLLFQARSFMNFDLLAYMGFKMNRWNAVRALVDKLLDNAEALRSKHAGRNDLPSNIDWKSMGRSFDEITGDELYRTLAISVQGSTDFRSLDSYDSYSEEPILGTRMGETNLRVGTMEELWQSLGYFIIEAADMRQEESALIMHHFYYIVARLHNLDYIPSNVYKDTPIRGSYPLLRPPAMHLLSTRIMTILTDTMLEARMEELSTSTDQQSSMEWLRSSKTELGFGVWLEFILWCCVEGGYAREAAWILQSTRNRSKEWKVASFARLLKTIGPIDPKKIDHHDTWEQCGNSSRISTMGRPKGSFLGMGERTITHEVVVAVMDGLTNAVRTGVGFRGDSAPHVWERLGLLRGLLNKNMLYVGAGFVNYLIMRILEAGGIVAEVKPQALELLLDVSPSITTADELEMPLEKLAELSNKGVIPNKSAMILGLYHYTLNAYASSGHISGTIDVLEKLVAAVDYTRIHMIRQSIMESRYVTKAYNVRKSSLKTPLNNGSNDHEMSPLGRLQLPPSSLSLLLSVFTNSRAFSLASWVVNPRESAGPIIPSDMYRDEVLAPTLIQFATATNNSHLLSNVLERVARPWPVSILHHMLDYRIANFRWKHALELLVQLRDVERIQWVPNNVATLAATIIKLDQPDNLLPQFSSSEDQRQALEQATHILTYMLEGKFSAREDFSKERDFHPAQMLYQLHRIFKSAGSPALLDVCTKVKLKWQRPVESSCYVPANAFRTLIAAVVEVYGSAAGRQLYTKWCMYPATPRARRIDSGGNTRLFYSSQLNPETGGVVPIFDSRWHAGNAGKLVMPNLDIVRTIALCALKDQTDLTTKSEEASPEVTDESVTSVLNWCMRVFFDLGLTDREVDRELDGYLTRIRDRLRREQASEE</sequence>
<reference evidence="1 2" key="1">
    <citation type="submission" date="2007-06" db="EMBL/GenBank/DDBJ databases">
        <title>The Genome Sequence of Coccidioides posadasii RMSCC_3488.</title>
        <authorList>
            <consortium name="Coccidioides Genome Resources Consortium"/>
            <consortium name="The Broad Institute Genome Sequencing Platform"/>
            <person name="Henn M.R."/>
            <person name="Sykes S."/>
            <person name="Young S."/>
            <person name="Jaffe D."/>
            <person name="Berlin A."/>
            <person name="Alvarez P."/>
            <person name="Butler J."/>
            <person name="Gnerre S."/>
            <person name="Grabherr M."/>
            <person name="Mauceli E."/>
            <person name="Brockman W."/>
            <person name="Kodira C."/>
            <person name="Alvarado L."/>
            <person name="Zeng Q."/>
            <person name="Crawford M."/>
            <person name="Antoine C."/>
            <person name="Devon K."/>
            <person name="Galgiani J."/>
            <person name="Orsborn K."/>
            <person name="Lewis M.L."/>
            <person name="Nusbaum C."/>
            <person name="Galagan J."/>
            <person name="Birren B."/>
        </authorList>
    </citation>
    <scope>NUCLEOTIDE SEQUENCE [LARGE SCALE GENOMIC DNA]</scope>
    <source>
        <strain evidence="1 2">RMSCC 3488</strain>
    </source>
</reference>
<dbReference type="AlphaFoldDB" id="A0A0J6ILS9"/>
<protein>
    <submittedName>
        <fullName evidence="1">Uncharacterized protein</fullName>
    </submittedName>
</protein>
<gene>
    <name evidence="1" type="ORF">CPAG_09177</name>
</gene>
<proteinExistence type="predicted"/>
<reference evidence="2" key="3">
    <citation type="journal article" date="2010" name="Genome Res.">
        <title>Population genomic sequencing of Coccidioides fungi reveals recent hybridization and transposon control.</title>
        <authorList>
            <person name="Neafsey D.E."/>
            <person name="Barker B.M."/>
            <person name="Sharpton T.J."/>
            <person name="Stajich J.E."/>
            <person name="Park D.J."/>
            <person name="Whiston E."/>
            <person name="Hung C.-Y."/>
            <person name="McMahan C."/>
            <person name="White J."/>
            <person name="Sykes S."/>
            <person name="Heiman D."/>
            <person name="Young S."/>
            <person name="Zeng Q."/>
            <person name="Abouelleil A."/>
            <person name="Aftuck L."/>
            <person name="Bessette D."/>
            <person name="Brown A."/>
            <person name="FitzGerald M."/>
            <person name="Lui A."/>
            <person name="Macdonald J.P."/>
            <person name="Priest M."/>
            <person name="Orbach M.J."/>
            <person name="Galgiani J.N."/>
            <person name="Kirkland T.N."/>
            <person name="Cole G.T."/>
            <person name="Birren B.W."/>
            <person name="Henn M.R."/>
            <person name="Taylor J.W."/>
            <person name="Rounsley S.D."/>
        </authorList>
    </citation>
    <scope>NUCLEOTIDE SEQUENCE [LARGE SCALE GENOMIC DNA]</scope>
    <source>
        <strain evidence="2">RMSCC 3488</strain>
    </source>
</reference>
<evidence type="ECO:0000313" key="2">
    <source>
        <dbReference type="Proteomes" id="UP000054567"/>
    </source>
</evidence>
<dbReference type="Proteomes" id="UP000054567">
    <property type="component" value="Unassembled WGS sequence"/>
</dbReference>
<dbReference type="EMBL" id="DS268114">
    <property type="protein sequence ID" value="KMM72887.1"/>
    <property type="molecule type" value="Genomic_DNA"/>
</dbReference>
<evidence type="ECO:0000313" key="1">
    <source>
        <dbReference type="EMBL" id="KMM72887.1"/>
    </source>
</evidence>
<name>A0A0J6ILS9_COCPO</name>
<organism evidence="1 2">
    <name type="scientific">Coccidioides posadasii RMSCC 3488</name>
    <dbReference type="NCBI Taxonomy" id="454284"/>
    <lineage>
        <taxon>Eukaryota</taxon>
        <taxon>Fungi</taxon>
        <taxon>Dikarya</taxon>
        <taxon>Ascomycota</taxon>
        <taxon>Pezizomycotina</taxon>
        <taxon>Eurotiomycetes</taxon>
        <taxon>Eurotiomycetidae</taxon>
        <taxon>Onygenales</taxon>
        <taxon>Onygenaceae</taxon>
        <taxon>Coccidioides</taxon>
    </lineage>
</organism>
<reference evidence="2" key="2">
    <citation type="journal article" date="2009" name="Genome Res.">
        <title>Comparative genomic analyses of the human fungal pathogens Coccidioides and their relatives.</title>
        <authorList>
            <person name="Sharpton T.J."/>
            <person name="Stajich J.E."/>
            <person name="Rounsley S.D."/>
            <person name="Gardner M.J."/>
            <person name="Wortman J.R."/>
            <person name="Jordar V.S."/>
            <person name="Maiti R."/>
            <person name="Kodira C.D."/>
            <person name="Neafsey D.E."/>
            <person name="Zeng Q."/>
            <person name="Hung C.-Y."/>
            <person name="McMahan C."/>
            <person name="Muszewska A."/>
            <person name="Grynberg M."/>
            <person name="Mandel M.A."/>
            <person name="Kellner E.M."/>
            <person name="Barker B.M."/>
            <person name="Galgiani J.N."/>
            <person name="Orbach M.J."/>
            <person name="Kirkland T.N."/>
            <person name="Cole G.T."/>
            <person name="Henn M.R."/>
            <person name="Birren B.W."/>
            <person name="Taylor J.W."/>
        </authorList>
    </citation>
    <scope>NUCLEOTIDE SEQUENCE [LARGE SCALE GENOMIC DNA]</scope>
    <source>
        <strain evidence="2">RMSCC 3488</strain>
    </source>
</reference>
<dbReference type="OrthoDB" id="5341924at2759"/>
<dbReference type="VEuPathDB" id="FungiDB:CPAG_09177"/>